<reference evidence="2 3" key="1">
    <citation type="submission" date="2018-08" db="EMBL/GenBank/DDBJ databases">
        <title>A genome reference for cultivated species of the human gut microbiota.</title>
        <authorList>
            <person name="Zou Y."/>
            <person name="Xue W."/>
            <person name="Luo G."/>
        </authorList>
    </citation>
    <scope>NUCLEOTIDE SEQUENCE [LARGE SCALE GENOMIC DNA]</scope>
    <source>
        <strain evidence="2 3">AM40-30BH</strain>
    </source>
</reference>
<dbReference type="AlphaFoldDB" id="A0A413VVJ9"/>
<keyword evidence="1" id="KW-0732">Signal</keyword>
<dbReference type="RefSeq" id="WP_122200858.1">
    <property type="nucleotide sequence ID" value="NZ_CABJFV010000002.1"/>
</dbReference>
<name>A0A413VVJ9_9BACE</name>
<dbReference type="Proteomes" id="UP000284379">
    <property type="component" value="Unassembled WGS sequence"/>
</dbReference>
<comment type="caution">
    <text evidence="2">The sequence shown here is derived from an EMBL/GenBank/DDBJ whole genome shotgun (WGS) entry which is preliminary data.</text>
</comment>
<feature type="chain" id="PRO_5019247302" evidence="1">
    <location>
        <begin position="20"/>
        <end position="135"/>
    </location>
</feature>
<feature type="signal peptide" evidence="1">
    <location>
        <begin position="1"/>
        <end position="19"/>
    </location>
</feature>
<dbReference type="Pfam" id="PF09912">
    <property type="entry name" value="DUF2141"/>
    <property type="match status" value="1"/>
</dbReference>
<evidence type="ECO:0000313" key="2">
    <source>
        <dbReference type="EMBL" id="RHB37602.1"/>
    </source>
</evidence>
<proteinExistence type="predicted"/>
<evidence type="ECO:0000256" key="1">
    <source>
        <dbReference type="SAM" id="SignalP"/>
    </source>
</evidence>
<gene>
    <name evidence="2" type="ORF">DW888_03240</name>
</gene>
<dbReference type="InterPro" id="IPR018673">
    <property type="entry name" value="DUF2141"/>
</dbReference>
<evidence type="ECO:0000313" key="3">
    <source>
        <dbReference type="Proteomes" id="UP000284379"/>
    </source>
</evidence>
<protein>
    <submittedName>
        <fullName evidence="2">DUF2141 domain-containing protein</fullName>
    </submittedName>
</protein>
<dbReference type="EMBL" id="QSGO01000002">
    <property type="protein sequence ID" value="RHB37602.1"/>
    <property type="molecule type" value="Genomic_DNA"/>
</dbReference>
<sequence length="135" mass="15000">MKTNLIFLFLVFASVIGSAQTLTLKVEGIENVKGYLYIGIYNSPESFMKKPVFGFRVPVQDSVMVVPCQGLPTGTYAISLFQDENENGVLDTGSFGRPTEKFGFSNNAEGVMGAPAYKKCVFEFRQDMMMKIQLK</sequence>
<organism evidence="2 3">
    <name type="scientific">Bacteroides nordii</name>
    <dbReference type="NCBI Taxonomy" id="291645"/>
    <lineage>
        <taxon>Bacteria</taxon>
        <taxon>Pseudomonadati</taxon>
        <taxon>Bacteroidota</taxon>
        <taxon>Bacteroidia</taxon>
        <taxon>Bacteroidales</taxon>
        <taxon>Bacteroidaceae</taxon>
        <taxon>Bacteroides</taxon>
    </lineage>
</organism>
<accession>A0A413VVJ9</accession>